<dbReference type="InterPro" id="IPR036388">
    <property type="entry name" value="WH-like_DNA-bd_sf"/>
</dbReference>
<name>A0A1I5KV90_9PSEU</name>
<evidence type="ECO:0000259" key="3">
    <source>
        <dbReference type="PROSITE" id="PS51782"/>
    </source>
</evidence>
<dbReference type="OrthoDB" id="8444614at2"/>
<dbReference type="RefSeq" id="WP_093573658.1">
    <property type="nucleotide sequence ID" value="NZ_FOWC01000003.1"/>
</dbReference>
<feature type="region of interest" description="Disordered" evidence="1">
    <location>
        <begin position="568"/>
        <end position="597"/>
    </location>
</feature>
<keyword evidence="2" id="KW-1133">Transmembrane helix</keyword>
<dbReference type="SUPFAM" id="SSF54106">
    <property type="entry name" value="LysM domain"/>
    <property type="match status" value="1"/>
</dbReference>
<dbReference type="Gene3D" id="3.10.350.10">
    <property type="entry name" value="LysM domain"/>
    <property type="match status" value="2"/>
</dbReference>
<dbReference type="InterPro" id="IPR011990">
    <property type="entry name" value="TPR-like_helical_dom_sf"/>
</dbReference>
<feature type="compositionally biased region" description="Pro residues" evidence="1">
    <location>
        <begin position="315"/>
        <end position="344"/>
    </location>
</feature>
<feature type="transmembrane region" description="Helical" evidence="2">
    <location>
        <begin position="70"/>
        <end position="95"/>
    </location>
</feature>
<protein>
    <submittedName>
        <fullName evidence="4">DNA-binding transcriptional activator of the SARP family</fullName>
    </submittedName>
</protein>
<accession>A0A1I5KV90</accession>
<dbReference type="PROSITE" id="PS51782">
    <property type="entry name" value="LYSM"/>
    <property type="match status" value="1"/>
</dbReference>
<dbReference type="EMBL" id="FOWC01000003">
    <property type="protein sequence ID" value="SFO88802.1"/>
    <property type="molecule type" value="Genomic_DNA"/>
</dbReference>
<feature type="region of interest" description="Disordered" evidence="1">
    <location>
        <begin position="695"/>
        <end position="728"/>
    </location>
</feature>
<dbReference type="Proteomes" id="UP000199137">
    <property type="component" value="Unassembled WGS sequence"/>
</dbReference>
<feature type="region of interest" description="Disordered" evidence="1">
    <location>
        <begin position="308"/>
        <end position="371"/>
    </location>
</feature>
<keyword evidence="4" id="KW-0238">DNA-binding</keyword>
<keyword evidence="2" id="KW-0812">Transmembrane</keyword>
<dbReference type="SMART" id="SM01043">
    <property type="entry name" value="BTAD"/>
    <property type="match status" value="1"/>
</dbReference>
<proteinExistence type="predicted"/>
<dbReference type="InterPro" id="IPR018392">
    <property type="entry name" value="LysM"/>
</dbReference>
<dbReference type="SMART" id="SM00257">
    <property type="entry name" value="LysM"/>
    <property type="match status" value="1"/>
</dbReference>
<evidence type="ECO:0000313" key="4">
    <source>
        <dbReference type="EMBL" id="SFO88802.1"/>
    </source>
</evidence>
<evidence type="ECO:0000256" key="1">
    <source>
        <dbReference type="SAM" id="MobiDB-lite"/>
    </source>
</evidence>
<dbReference type="STRING" id="112413.SAMN05421854_103345"/>
<dbReference type="Gene3D" id="1.25.40.10">
    <property type="entry name" value="Tetratricopeptide repeat domain"/>
    <property type="match status" value="1"/>
</dbReference>
<feature type="region of interest" description="Disordered" evidence="1">
    <location>
        <begin position="396"/>
        <end position="450"/>
    </location>
</feature>
<keyword evidence="2" id="KW-0472">Membrane</keyword>
<dbReference type="Gene3D" id="1.10.10.10">
    <property type="entry name" value="Winged helix-like DNA-binding domain superfamily/Winged helix DNA-binding domain"/>
    <property type="match status" value="1"/>
</dbReference>
<dbReference type="InterPro" id="IPR036779">
    <property type="entry name" value="LysM_dom_sf"/>
</dbReference>
<dbReference type="Pfam" id="PF03704">
    <property type="entry name" value="BTAD"/>
    <property type="match status" value="1"/>
</dbReference>
<feature type="transmembrane region" description="Helical" evidence="2">
    <location>
        <begin position="116"/>
        <end position="139"/>
    </location>
</feature>
<dbReference type="AlphaFoldDB" id="A0A1I5KV90"/>
<gene>
    <name evidence="4" type="ORF">SAMN05421854_103345</name>
</gene>
<dbReference type="CDD" id="cd00118">
    <property type="entry name" value="LysM"/>
    <property type="match status" value="1"/>
</dbReference>
<organism evidence="4 5">
    <name type="scientific">Amycolatopsis rubida</name>
    <dbReference type="NCBI Taxonomy" id="112413"/>
    <lineage>
        <taxon>Bacteria</taxon>
        <taxon>Bacillati</taxon>
        <taxon>Actinomycetota</taxon>
        <taxon>Actinomycetes</taxon>
        <taxon>Pseudonocardiales</taxon>
        <taxon>Pseudonocardiaceae</taxon>
        <taxon>Amycolatopsis</taxon>
    </lineage>
</organism>
<dbReference type="Pfam" id="PF01476">
    <property type="entry name" value="LysM"/>
    <property type="match status" value="1"/>
</dbReference>
<dbReference type="SUPFAM" id="SSF48452">
    <property type="entry name" value="TPR-like"/>
    <property type="match status" value="1"/>
</dbReference>
<dbReference type="GO" id="GO:0003677">
    <property type="term" value="F:DNA binding"/>
    <property type="evidence" value="ECO:0007669"/>
    <property type="project" value="UniProtKB-KW"/>
</dbReference>
<reference evidence="4 5" key="1">
    <citation type="submission" date="2016-10" db="EMBL/GenBank/DDBJ databases">
        <authorList>
            <person name="de Groot N.N."/>
        </authorList>
    </citation>
    <scope>NUCLEOTIDE SEQUENCE [LARGE SCALE GENOMIC DNA]</scope>
    <source>
        <strain evidence="4 5">DSM 44637</strain>
    </source>
</reference>
<evidence type="ECO:0000256" key="2">
    <source>
        <dbReference type="SAM" id="Phobius"/>
    </source>
</evidence>
<dbReference type="InterPro" id="IPR005158">
    <property type="entry name" value="BTAD"/>
</dbReference>
<feature type="compositionally biased region" description="Basic and acidic residues" evidence="1">
    <location>
        <begin position="702"/>
        <end position="711"/>
    </location>
</feature>
<sequence>MTTAAAQRIRGALAALALLAFVAGVPCGFLALGAEPAHLVPDRWPDPVPISQRPERIWSTLRWAWLTGDLVHWLIVAVAWASWLLLTLSVVVEVIRQTGQGIRTARGLLNRVPRGQWIAGLVAAALMAASAGTATASGLPATPAAATAPPWPGIQPGTATRQPATPAAGVRTLDAATVASDRPRHANAVPYTVVHGDTLWDLAQRHLGKGTRYHEIMRLNPALSKAPDELEPGWTLMLPGDAEGLPLPANTKATGRTVNVAAGDTLSDIAERELGDPDAWRTLFGLNAGRVQPDGRVLRHPGQLLPGWQLHLPATPTPPAEAMPQPAPVPPSAAPSQEPTPPPSTGSSATPTPRAAPEHDTQPGTNPVPLPEGGLVGLGLALSVTVLLFLARRRRRARRKPTGDLTPPGPGGAEPFRPGSTVATLTTAAHTRHTAPEDGEAEHAGTDTAGRGKAIDLIVAEHRRVWPPPAPVLTAYAGTAMQTVDLAASGGLALTGPGAASAARAVLAAVMAVDTRYPAEALLADTGTAELIAGRPRRTPLHEAPGIETGTDETTALAQLHTELARRARLRDEDQFDADLQPGPDARDRRPGPAQAADPVPLLLVLAHPSPQHRREWATVLAQGSDVGIHSLLLGDESLHDADGFSGLTLATDGTVQAVHGESGITAGARAETLNAAEADELWCLLAAARAPAPRRAANSETTDHRHEPARDLTQTNAARDDHRPTAAQESVARVRLLGGVRVETGGNHVQGLRSRAREVLAYLAAHPHGTTVDTLREAVLPDRPAARLHEAVSFARGALRTATGRNDEQFVLAESGRYRLDPASITADVWDLDDTLTHASGEPATRLESLRHLAELCRAGAPLDGAGYSWAEPVAEHWRSRVIDALVALADEVRDHNPDEALDALAIAITWDPYIEALYRRTMKLQRDLGRYPAAHSTYQRLCTNLRDIDLEPAPGTAALLSESPLPI</sequence>
<evidence type="ECO:0000313" key="5">
    <source>
        <dbReference type="Proteomes" id="UP000199137"/>
    </source>
</evidence>
<dbReference type="PANTHER" id="PTHR35807">
    <property type="entry name" value="TRANSCRIPTIONAL REGULATOR REDD-RELATED"/>
    <property type="match status" value="1"/>
</dbReference>
<feature type="domain" description="LysM" evidence="3">
    <location>
        <begin position="189"/>
        <end position="238"/>
    </location>
</feature>
<dbReference type="InterPro" id="IPR051677">
    <property type="entry name" value="AfsR-DnrI-RedD_regulator"/>
</dbReference>
<feature type="compositionally biased region" description="Low complexity" evidence="1">
    <location>
        <begin position="345"/>
        <end position="355"/>
    </location>
</feature>